<proteinExistence type="predicted"/>
<keyword evidence="2" id="KW-0732">Signal</keyword>
<dbReference type="PROSITE" id="PS50088">
    <property type="entry name" value="ANK_REPEAT"/>
    <property type="match status" value="1"/>
</dbReference>
<dbReference type="InterPro" id="IPR036770">
    <property type="entry name" value="Ankyrin_rpt-contain_sf"/>
</dbReference>
<dbReference type="Proteomes" id="UP001153069">
    <property type="component" value="Unassembled WGS sequence"/>
</dbReference>
<accession>A0A9N8H2J5</accession>
<feature type="signal peptide" evidence="2">
    <location>
        <begin position="1"/>
        <end position="33"/>
    </location>
</feature>
<protein>
    <submittedName>
        <fullName evidence="3">Ankyrin Repeat</fullName>
    </submittedName>
</protein>
<name>A0A9N8H2J5_9STRA</name>
<reference evidence="3" key="1">
    <citation type="submission" date="2020-06" db="EMBL/GenBank/DDBJ databases">
        <authorList>
            <consortium name="Plant Systems Biology data submission"/>
        </authorList>
    </citation>
    <scope>NUCLEOTIDE SEQUENCE</scope>
    <source>
        <strain evidence="3">D6</strain>
    </source>
</reference>
<dbReference type="InterPro" id="IPR002110">
    <property type="entry name" value="Ankyrin_rpt"/>
</dbReference>
<dbReference type="Gene3D" id="1.25.40.20">
    <property type="entry name" value="Ankyrin repeat-containing domain"/>
    <property type="match status" value="1"/>
</dbReference>
<dbReference type="AlphaFoldDB" id="A0A9N8H2J5"/>
<comment type="caution">
    <text evidence="3">The sequence shown here is derived from an EMBL/GenBank/DDBJ whole genome shotgun (WGS) entry which is preliminary data.</text>
</comment>
<sequence length="459" mass="51395">MRMIRAMGCNAIILAPTGICSLLLVLVPVSVLSEEVEASIDYGTDVSYPMHYGVLTDLPTERDLLGTRTEKQQLYQENLEGCFEFYGQEEGKASCMYYEQARLDMNLRQPQSMVNYTKNGFVKIRAPEQVWNMVQEFWQQNQHNLELEEEWPTGNIFVNHWKSPVNFVAIDDPTLPGGGNIIKTAIWNAARDTLEQWTGYTMADCSLYGVRIYHENAILAPHVDRLPLVASAILNVAQDVDEPWPLEVIGHDQRAHNITMVPGDLILYESHSIIHGRPFPLKGRFMANVFIHFEPVAPLSEPNPVFTGDLPPYLIPNSPEEPVWRKANPHGWHAVQTAPPADGTTEAHHMTVLQDIQTLRALLDVHPHLANAKDANGWTPLHEAVRTKRGDLVELLVEQGGADIHATTNGGETVLGLAYHFVSTEDPNYQTQPETHPVIQYLENLGATRGSPGKNSQEL</sequence>
<keyword evidence="1" id="KW-0040">ANK repeat</keyword>
<gene>
    <name evidence="3" type="ORF">SEMRO_10_G007910.1</name>
</gene>
<evidence type="ECO:0000313" key="4">
    <source>
        <dbReference type="Proteomes" id="UP001153069"/>
    </source>
</evidence>
<dbReference type="Pfam" id="PF12796">
    <property type="entry name" value="Ank_2"/>
    <property type="match status" value="1"/>
</dbReference>
<feature type="repeat" description="ANK" evidence="1">
    <location>
        <begin position="376"/>
        <end position="400"/>
    </location>
</feature>
<evidence type="ECO:0000313" key="3">
    <source>
        <dbReference type="EMBL" id="CAB9496825.1"/>
    </source>
</evidence>
<keyword evidence="4" id="KW-1185">Reference proteome</keyword>
<evidence type="ECO:0000256" key="2">
    <source>
        <dbReference type="SAM" id="SignalP"/>
    </source>
</evidence>
<dbReference type="OrthoDB" id="5431422at2759"/>
<dbReference type="EMBL" id="CAICTM010000010">
    <property type="protein sequence ID" value="CAB9496825.1"/>
    <property type="molecule type" value="Genomic_DNA"/>
</dbReference>
<feature type="chain" id="PRO_5040187410" evidence="2">
    <location>
        <begin position="34"/>
        <end position="459"/>
    </location>
</feature>
<dbReference type="SMART" id="SM00248">
    <property type="entry name" value="ANK"/>
    <property type="match status" value="1"/>
</dbReference>
<dbReference type="PROSITE" id="PS50297">
    <property type="entry name" value="ANK_REP_REGION"/>
    <property type="match status" value="1"/>
</dbReference>
<organism evidence="3 4">
    <name type="scientific">Seminavis robusta</name>
    <dbReference type="NCBI Taxonomy" id="568900"/>
    <lineage>
        <taxon>Eukaryota</taxon>
        <taxon>Sar</taxon>
        <taxon>Stramenopiles</taxon>
        <taxon>Ochrophyta</taxon>
        <taxon>Bacillariophyta</taxon>
        <taxon>Bacillariophyceae</taxon>
        <taxon>Bacillariophycidae</taxon>
        <taxon>Naviculales</taxon>
        <taxon>Naviculaceae</taxon>
        <taxon>Seminavis</taxon>
    </lineage>
</organism>
<dbReference type="SUPFAM" id="SSF48403">
    <property type="entry name" value="Ankyrin repeat"/>
    <property type="match status" value="1"/>
</dbReference>
<evidence type="ECO:0000256" key="1">
    <source>
        <dbReference type="PROSITE-ProRule" id="PRU00023"/>
    </source>
</evidence>